<reference evidence="2" key="1">
    <citation type="submission" date="2023-10" db="EMBL/GenBank/DDBJ databases">
        <authorList>
            <person name="Chen Y."/>
            <person name="Shah S."/>
            <person name="Dougan E. K."/>
            <person name="Thang M."/>
            <person name="Chan C."/>
        </authorList>
    </citation>
    <scope>NUCLEOTIDE SEQUENCE [LARGE SCALE GENOMIC DNA]</scope>
</reference>
<sequence length="60" mass="6346">GLLRRGRGGDDRLVGCGGGPPRQRPVPLGGPRGRERGGCAEAPLREARAHPASTRGRHRE</sequence>
<feature type="non-terminal residue" evidence="2">
    <location>
        <position position="1"/>
    </location>
</feature>
<organism evidence="2 3">
    <name type="scientific">Prorocentrum cordatum</name>
    <dbReference type="NCBI Taxonomy" id="2364126"/>
    <lineage>
        <taxon>Eukaryota</taxon>
        <taxon>Sar</taxon>
        <taxon>Alveolata</taxon>
        <taxon>Dinophyceae</taxon>
        <taxon>Prorocentrales</taxon>
        <taxon>Prorocentraceae</taxon>
        <taxon>Prorocentrum</taxon>
    </lineage>
</organism>
<keyword evidence="3" id="KW-1185">Reference proteome</keyword>
<evidence type="ECO:0000313" key="3">
    <source>
        <dbReference type="Proteomes" id="UP001189429"/>
    </source>
</evidence>
<dbReference type="EMBL" id="CAUYUJ010020412">
    <property type="protein sequence ID" value="CAK0897976.1"/>
    <property type="molecule type" value="Genomic_DNA"/>
</dbReference>
<name>A0ABN9XHT9_9DINO</name>
<evidence type="ECO:0000313" key="2">
    <source>
        <dbReference type="EMBL" id="CAK0897976.1"/>
    </source>
</evidence>
<feature type="region of interest" description="Disordered" evidence="1">
    <location>
        <begin position="1"/>
        <end position="60"/>
    </location>
</feature>
<gene>
    <name evidence="2" type="ORF">PCOR1329_LOCUS76006</name>
</gene>
<dbReference type="Proteomes" id="UP001189429">
    <property type="component" value="Unassembled WGS sequence"/>
</dbReference>
<accession>A0ABN9XHT9</accession>
<proteinExistence type="predicted"/>
<evidence type="ECO:0000256" key="1">
    <source>
        <dbReference type="SAM" id="MobiDB-lite"/>
    </source>
</evidence>
<feature type="compositionally biased region" description="Basic and acidic residues" evidence="1">
    <location>
        <begin position="32"/>
        <end position="49"/>
    </location>
</feature>
<comment type="caution">
    <text evidence="2">The sequence shown here is derived from an EMBL/GenBank/DDBJ whole genome shotgun (WGS) entry which is preliminary data.</text>
</comment>
<feature type="non-terminal residue" evidence="2">
    <location>
        <position position="60"/>
    </location>
</feature>
<protein>
    <submittedName>
        <fullName evidence="2">Uncharacterized protein</fullName>
    </submittedName>
</protein>